<evidence type="ECO:0000259" key="6">
    <source>
        <dbReference type="PROSITE" id="PS51007"/>
    </source>
</evidence>
<dbReference type="InterPro" id="IPR009056">
    <property type="entry name" value="Cyt_c-like_dom"/>
</dbReference>
<keyword evidence="2 4" id="KW-0479">Metal-binding</keyword>
<dbReference type="AlphaFoldDB" id="A0A508SYW9"/>
<dbReference type="RefSeq" id="WP_139858467.1">
    <property type="nucleotide sequence ID" value="NZ_CAADFC020000004.1"/>
</dbReference>
<evidence type="ECO:0000313" key="7">
    <source>
        <dbReference type="EMBL" id="VIO66584.1"/>
    </source>
</evidence>
<proteinExistence type="predicted"/>
<dbReference type="GO" id="GO:0004130">
    <property type="term" value="F:cytochrome-c peroxidase activity"/>
    <property type="evidence" value="ECO:0007669"/>
    <property type="project" value="TreeGrafter"/>
</dbReference>
<dbReference type="NCBIfam" id="NF040606">
    <property type="entry name" value="CytoC_perox"/>
    <property type="match status" value="1"/>
</dbReference>
<protein>
    <recommendedName>
        <fullName evidence="6">Cytochrome c domain-containing protein</fullName>
    </recommendedName>
</protein>
<evidence type="ECO:0000256" key="2">
    <source>
        <dbReference type="ARBA" id="ARBA00022723"/>
    </source>
</evidence>
<dbReference type="InterPro" id="IPR051395">
    <property type="entry name" value="Cytochrome_c_Peroxidase/MauG"/>
</dbReference>
<dbReference type="InterPro" id="IPR047758">
    <property type="entry name" value="CytoC_perox"/>
</dbReference>
<evidence type="ECO:0000256" key="4">
    <source>
        <dbReference type="PROSITE-ProRule" id="PRU00433"/>
    </source>
</evidence>
<dbReference type="SUPFAM" id="SSF46626">
    <property type="entry name" value="Cytochrome c"/>
    <property type="match status" value="1"/>
</dbReference>
<evidence type="ECO:0000313" key="8">
    <source>
        <dbReference type="Proteomes" id="UP000328092"/>
    </source>
</evidence>
<evidence type="ECO:0000256" key="3">
    <source>
        <dbReference type="ARBA" id="ARBA00023004"/>
    </source>
</evidence>
<dbReference type="GO" id="GO:0046872">
    <property type="term" value="F:metal ion binding"/>
    <property type="evidence" value="ECO:0007669"/>
    <property type="project" value="UniProtKB-KW"/>
</dbReference>
<dbReference type="Pfam" id="PF21419">
    <property type="entry name" value="RoxA-like_Cyt-c"/>
    <property type="match status" value="1"/>
</dbReference>
<name>A0A508SYW9_9BRAD</name>
<keyword evidence="8" id="KW-1185">Reference proteome</keyword>
<feature type="domain" description="Cytochrome c" evidence="6">
    <location>
        <begin position="374"/>
        <end position="611"/>
    </location>
</feature>
<gene>
    <name evidence="7" type="ORF">CI1B_17060</name>
</gene>
<dbReference type="InterPro" id="IPR036909">
    <property type="entry name" value="Cyt_c-like_dom_sf"/>
</dbReference>
<evidence type="ECO:0000256" key="1">
    <source>
        <dbReference type="ARBA" id="ARBA00022617"/>
    </source>
</evidence>
<dbReference type="GO" id="GO:0020037">
    <property type="term" value="F:heme binding"/>
    <property type="evidence" value="ECO:0007669"/>
    <property type="project" value="InterPro"/>
</dbReference>
<accession>A0A508SYW9</accession>
<dbReference type="PANTHER" id="PTHR30600:SF9">
    <property type="entry name" value="BLR7738 PROTEIN"/>
    <property type="match status" value="1"/>
</dbReference>
<dbReference type="PANTHER" id="PTHR30600">
    <property type="entry name" value="CYTOCHROME C PEROXIDASE-RELATED"/>
    <property type="match status" value="1"/>
</dbReference>
<organism evidence="7 8">
    <name type="scientific">Bradyrhizobium ivorense</name>
    <dbReference type="NCBI Taxonomy" id="2511166"/>
    <lineage>
        <taxon>Bacteria</taxon>
        <taxon>Pseudomonadati</taxon>
        <taxon>Pseudomonadota</taxon>
        <taxon>Alphaproteobacteria</taxon>
        <taxon>Hyphomicrobiales</taxon>
        <taxon>Nitrobacteraceae</taxon>
        <taxon>Bradyrhizobium</taxon>
    </lineage>
</organism>
<evidence type="ECO:0000256" key="5">
    <source>
        <dbReference type="SAM" id="MobiDB-lite"/>
    </source>
</evidence>
<reference evidence="7" key="1">
    <citation type="submission" date="2019-02" db="EMBL/GenBank/DDBJ databases">
        <authorList>
            <person name="Pothier F.J."/>
        </authorList>
    </citation>
    <scope>NUCLEOTIDE SEQUENCE</scope>
    <source>
        <strain evidence="7">CI-1B</strain>
    </source>
</reference>
<dbReference type="GO" id="GO:0009055">
    <property type="term" value="F:electron transfer activity"/>
    <property type="evidence" value="ECO:0007669"/>
    <property type="project" value="InterPro"/>
</dbReference>
<comment type="caution">
    <text evidence="7">The sequence shown here is derived from an EMBL/GenBank/DDBJ whole genome shotgun (WGS) entry which is preliminary data.</text>
</comment>
<keyword evidence="1 4" id="KW-0349">Heme</keyword>
<keyword evidence="3 4" id="KW-0408">Iron</keyword>
<dbReference type="Proteomes" id="UP000328092">
    <property type="component" value="Unassembled WGS sequence"/>
</dbReference>
<feature type="compositionally biased region" description="Basic and acidic residues" evidence="5">
    <location>
        <begin position="583"/>
        <end position="592"/>
    </location>
</feature>
<dbReference type="OrthoDB" id="417271at2"/>
<sequence>MPRKTIVTIGLLIVAGLLYFKDDIETVTSGFHVKAVDYQAPAKTVWLDQNVSAERLRWFYHADQGTRTFGIPKEWFMALEQPTVWPLIGAAPRLSETDYLGRFGFIPDTVIPGKADPLPIGFATGGPMLDANGAPFRNPHSKADMNGIGLTCAACHTGSFNYRGTAIVIDGGPANTNLFEFQKSVGLSLLLTRFWPGRFARFAEEILGKDASLDERMALRGQLDLVLKQYANINALETKVAANSVEEGYARLDALNRIGNQVFSINLNNPNNYASHSAPVHFPRIWNAPWFSWVQYDGSIMQPMVRNAGEALGVSAELNLLDEAKGLYKSSARVEVLYEMERMIAGEPPSPDKGFGGLASPKWPENILPPINMDLAKKGGELYRAHCQECHGPAIDSKALPPSEAFALFKDTKRWIKNEAGQPLLDVELVPISHIGTDSAQAEGLATRVVETPDNLKLKDTAFGPALGELVEKTVNYWYDQNKTPPEDRKRIDGYMPNKIQAPLAYKVRPLNGIWATPPYLHNGSVPTIYALLSPVKDRPATFWLGSREYDPKDLGYVWKDSIKNGFQLDTSKRGNSNSGHEFSNEKRRGVIGPELKEDERRALIEFIKTL</sequence>
<feature type="region of interest" description="Disordered" evidence="5">
    <location>
        <begin position="570"/>
        <end position="592"/>
    </location>
</feature>
<dbReference type="Gene3D" id="1.10.760.10">
    <property type="entry name" value="Cytochrome c-like domain"/>
    <property type="match status" value="1"/>
</dbReference>
<dbReference type="PROSITE" id="PS51007">
    <property type="entry name" value="CYTC"/>
    <property type="match status" value="1"/>
</dbReference>
<feature type="compositionally biased region" description="Polar residues" evidence="5">
    <location>
        <begin position="570"/>
        <end position="582"/>
    </location>
</feature>
<dbReference type="EMBL" id="CAADFC020000004">
    <property type="protein sequence ID" value="VIO66584.1"/>
    <property type="molecule type" value="Genomic_DNA"/>
</dbReference>